<dbReference type="NCBIfam" id="TIGR00765">
    <property type="entry name" value="yihY_not_rbn"/>
    <property type="match status" value="1"/>
</dbReference>
<protein>
    <submittedName>
        <fullName evidence="7">Uncharacterized protein</fullName>
    </submittedName>
</protein>
<feature type="transmembrane region" description="Helical" evidence="6">
    <location>
        <begin position="21"/>
        <end position="44"/>
    </location>
</feature>
<feature type="transmembrane region" description="Helical" evidence="6">
    <location>
        <begin position="170"/>
        <end position="191"/>
    </location>
</feature>
<feature type="transmembrane region" description="Helical" evidence="6">
    <location>
        <begin position="127"/>
        <end position="150"/>
    </location>
</feature>
<dbReference type="PANTHER" id="PTHR30213:SF0">
    <property type="entry name" value="UPF0761 MEMBRANE PROTEIN YIHY"/>
    <property type="match status" value="1"/>
</dbReference>
<proteinExistence type="predicted"/>
<keyword evidence="5 6" id="KW-0472">Membrane</keyword>
<dbReference type="EMBL" id="NVUS01000015">
    <property type="protein sequence ID" value="PCI99517.1"/>
    <property type="molecule type" value="Genomic_DNA"/>
</dbReference>
<comment type="subcellular location">
    <subcellularLocation>
        <location evidence="1">Cell membrane</location>
        <topology evidence="1">Multi-pass membrane protein</topology>
    </subcellularLocation>
</comment>
<accession>A0A2A4YYX5</accession>
<comment type="caution">
    <text evidence="7">The sequence shown here is derived from an EMBL/GenBank/DDBJ whole genome shotgun (WGS) entry which is preliminary data.</text>
</comment>
<dbReference type="PIRSF" id="PIRSF035875">
    <property type="entry name" value="RNase_BN"/>
    <property type="match status" value="1"/>
</dbReference>
<evidence type="ECO:0000313" key="7">
    <source>
        <dbReference type="EMBL" id="PCI99517.1"/>
    </source>
</evidence>
<dbReference type="Pfam" id="PF03631">
    <property type="entry name" value="Virul_fac_BrkB"/>
    <property type="match status" value="1"/>
</dbReference>
<feature type="transmembrane region" description="Helical" evidence="6">
    <location>
        <begin position="229"/>
        <end position="255"/>
    </location>
</feature>
<feature type="transmembrane region" description="Helical" evidence="6">
    <location>
        <begin position="84"/>
        <end position="107"/>
    </location>
</feature>
<dbReference type="PANTHER" id="PTHR30213">
    <property type="entry name" value="INNER MEMBRANE PROTEIN YHJD"/>
    <property type="match status" value="1"/>
</dbReference>
<evidence type="ECO:0000256" key="1">
    <source>
        <dbReference type="ARBA" id="ARBA00004651"/>
    </source>
</evidence>
<evidence type="ECO:0000256" key="5">
    <source>
        <dbReference type="ARBA" id="ARBA00023136"/>
    </source>
</evidence>
<reference key="1">
    <citation type="submission" date="2017-08" db="EMBL/GenBank/DDBJ databases">
        <title>A dynamic microbial community with high functional redundancy inhabits the cold, oxic subseafloor aquifer.</title>
        <authorList>
            <person name="Tully B.J."/>
            <person name="Wheat C.G."/>
            <person name="Glazer B.T."/>
            <person name="Huber J.A."/>
        </authorList>
    </citation>
    <scope>NUCLEOTIDE SEQUENCE [LARGE SCALE GENOMIC DNA]</scope>
</reference>
<keyword evidence="3 6" id="KW-0812">Transmembrane</keyword>
<dbReference type="InterPro" id="IPR017039">
    <property type="entry name" value="Virul_fac_BrkB"/>
</dbReference>
<sequence>MVIGKALNKFIADDGFVTCGNIAYCMLLAIFPFLLFLAGLTALITGDANAQTAIDYLFSIAPENIVKPIANEINNIIATNNSGLLIISLGLTFWTGLTAVESVRGGLNRAYNVVENRSYWLRLLQDIGFIVIGIVSIVFLGILILFAPNIVTLLHDYFPTFADLIIQFDIWSYPLGILLLIIILFTTHAILPNQRPSLSKLLPGVIFSVFIWLIMAEIFTIYLEDFSRYATIYGSLGGIIATMVFIYISAAIFMFGSEVNQSLS</sequence>
<evidence type="ECO:0000256" key="6">
    <source>
        <dbReference type="SAM" id="Phobius"/>
    </source>
</evidence>
<reference evidence="7" key="2">
    <citation type="journal article" date="2018" name="ISME J.">
        <title>A dynamic microbial community with high functional redundancy inhabits the cold, oxic subseafloor aquifer.</title>
        <authorList>
            <person name="Tully B.J."/>
            <person name="Wheat C.G."/>
            <person name="Glazer B.T."/>
            <person name="Huber J.A."/>
        </authorList>
    </citation>
    <scope>NUCLEOTIDE SEQUENCE</scope>
    <source>
        <strain evidence="7">NORP83</strain>
    </source>
</reference>
<keyword evidence="4 6" id="KW-1133">Transmembrane helix</keyword>
<keyword evidence="2" id="KW-1003">Cell membrane</keyword>
<organism evidence="7">
    <name type="scientific">OCS116 cluster bacterium</name>
    <dbReference type="NCBI Taxonomy" id="2030921"/>
    <lineage>
        <taxon>Bacteria</taxon>
        <taxon>Pseudomonadati</taxon>
        <taxon>Pseudomonadota</taxon>
        <taxon>Alphaproteobacteria</taxon>
        <taxon>OCS116 cluster</taxon>
    </lineage>
</organism>
<gene>
    <name evidence="7" type="ORF">COB13_11425</name>
</gene>
<name>A0A2A4YYX5_9PROT</name>
<feature type="transmembrane region" description="Helical" evidence="6">
    <location>
        <begin position="203"/>
        <end position="223"/>
    </location>
</feature>
<evidence type="ECO:0000256" key="4">
    <source>
        <dbReference type="ARBA" id="ARBA00022989"/>
    </source>
</evidence>
<evidence type="ECO:0000256" key="2">
    <source>
        <dbReference type="ARBA" id="ARBA00022475"/>
    </source>
</evidence>
<dbReference type="GO" id="GO:0005886">
    <property type="term" value="C:plasma membrane"/>
    <property type="evidence" value="ECO:0007669"/>
    <property type="project" value="UniProtKB-SubCell"/>
</dbReference>
<dbReference type="AlphaFoldDB" id="A0A2A4YYX5"/>
<evidence type="ECO:0000256" key="3">
    <source>
        <dbReference type="ARBA" id="ARBA00022692"/>
    </source>
</evidence>